<gene>
    <name evidence="1" type="ORF">BSAL_21220</name>
</gene>
<evidence type="ECO:0000313" key="2">
    <source>
        <dbReference type="Proteomes" id="UP000051952"/>
    </source>
</evidence>
<evidence type="ECO:0000313" key="1">
    <source>
        <dbReference type="EMBL" id="CUG89470.1"/>
    </source>
</evidence>
<dbReference type="AlphaFoldDB" id="A0A0S4JH47"/>
<keyword evidence="2" id="KW-1185">Reference proteome</keyword>
<reference evidence="2" key="1">
    <citation type="submission" date="2015-09" db="EMBL/GenBank/DDBJ databases">
        <authorList>
            <consortium name="Pathogen Informatics"/>
        </authorList>
    </citation>
    <scope>NUCLEOTIDE SEQUENCE [LARGE SCALE GENOMIC DNA]</scope>
    <source>
        <strain evidence="2">Lake Konstanz</strain>
    </source>
</reference>
<dbReference type="VEuPathDB" id="TriTrypDB:BSAL_21220"/>
<dbReference type="OrthoDB" id="238481at2759"/>
<dbReference type="OMA" id="QHYAHAK"/>
<accession>A0A0S4JH47</accession>
<dbReference type="Proteomes" id="UP000051952">
    <property type="component" value="Unassembled WGS sequence"/>
</dbReference>
<organism evidence="1 2">
    <name type="scientific">Bodo saltans</name>
    <name type="common">Flagellated protozoan</name>
    <dbReference type="NCBI Taxonomy" id="75058"/>
    <lineage>
        <taxon>Eukaryota</taxon>
        <taxon>Discoba</taxon>
        <taxon>Euglenozoa</taxon>
        <taxon>Kinetoplastea</taxon>
        <taxon>Metakinetoplastina</taxon>
        <taxon>Eubodonida</taxon>
        <taxon>Bodonidae</taxon>
        <taxon>Bodo</taxon>
    </lineage>
</organism>
<name>A0A0S4JH47_BODSA</name>
<proteinExistence type="predicted"/>
<protein>
    <submittedName>
        <fullName evidence="1">Uncharacterized protein</fullName>
    </submittedName>
</protein>
<sequence>MAEAASPAVHWTIAHIRNAGLTIPQGAVSRKPRLRAYVNKNRGITYPLANYQMWRGNHWAYRYNQSTTSTWGEGETHRQYHQHYAHAKDVTDYGRAGREFEYMSVKKGSLQLKPLPKVQYVPEGAKPKWLWKSWHGAMNASDMWQREVVYDHHIPEHLECKRPLAVLAPSAYHAHLHLMHMEKVTITVSPFLFGFGDTVQKVVLDFYRRALGARSPFPKDKIFLFYAIDFITPKIEVTWLDGTTYSPPLLETSSPQSLIQTIMEQGWLAQDRMEAAGRTLQPLAIDDYKWEQLIAFKKIRDKDAVKGGKKK</sequence>
<dbReference type="EMBL" id="CYKH01001740">
    <property type="protein sequence ID" value="CUG89470.1"/>
    <property type="molecule type" value="Genomic_DNA"/>
</dbReference>